<dbReference type="PANTHER" id="PTHR31094">
    <property type="entry name" value="RIKEN CDNA 2310061I04 GENE"/>
    <property type="match status" value="1"/>
</dbReference>
<organism evidence="1 2">
    <name type="scientific">Gloeocapsopsis crepidinum LEGE 06123</name>
    <dbReference type="NCBI Taxonomy" id="588587"/>
    <lineage>
        <taxon>Bacteria</taxon>
        <taxon>Bacillati</taxon>
        <taxon>Cyanobacteriota</taxon>
        <taxon>Cyanophyceae</taxon>
        <taxon>Oscillatoriophycideae</taxon>
        <taxon>Chroococcales</taxon>
        <taxon>Chroococcaceae</taxon>
        <taxon>Gloeocapsopsis</taxon>
    </lineage>
</organism>
<gene>
    <name evidence="1" type="ORF">IQ230_10330</name>
</gene>
<proteinExistence type="predicted"/>
<dbReference type="InterPro" id="IPR018790">
    <property type="entry name" value="DUF2358"/>
</dbReference>
<dbReference type="Pfam" id="PF10184">
    <property type="entry name" value="DUF2358"/>
    <property type="match status" value="1"/>
</dbReference>
<comment type="caution">
    <text evidence="1">The sequence shown here is derived from an EMBL/GenBank/DDBJ whole genome shotgun (WGS) entry which is preliminary data.</text>
</comment>
<sequence>MNAEYQSQIEKVIVTLKQDLPTLFEQDISYDIYTQDIYFQDPVNKFKNKLNYRIIFWTLRFHGQLFFTEIHFDLHDVYQAQADTIIANWTVRGVLRVPWKARIFFNGYSTYKLTQEGLIYEHIDRWDRKPSEILRQFFQKGKSQAKD</sequence>
<dbReference type="RefSeq" id="WP_193931919.1">
    <property type="nucleotide sequence ID" value="NZ_CAWPMZ010000045.1"/>
</dbReference>
<evidence type="ECO:0000313" key="2">
    <source>
        <dbReference type="Proteomes" id="UP000651156"/>
    </source>
</evidence>
<reference evidence="1 2" key="1">
    <citation type="submission" date="2020-10" db="EMBL/GenBank/DDBJ databases">
        <authorList>
            <person name="Castelo-Branco R."/>
            <person name="Eusebio N."/>
            <person name="Adriana R."/>
            <person name="Vieira A."/>
            <person name="Brugerolle De Fraissinette N."/>
            <person name="Rezende De Castro R."/>
            <person name="Schneider M.P."/>
            <person name="Vasconcelos V."/>
            <person name="Leao P.N."/>
        </authorList>
    </citation>
    <scope>NUCLEOTIDE SEQUENCE [LARGE SCALE GENOMIC DNA]</scope>
    <source>
        <strain evidence="1 2">LEGE 06123</strain>
    </source>
</reference>
<accession>A0ABR9UR24</accession>
<dbReference type="EMBL" id="JADEWN010000021">
    <property type="protein sequence ID" value="MBE9190743.1"/>
    <property type="molecule type" value="Genomic_DNA"/>
</dbReference>
<name>A0ABR9UR24_9CHRO</name>
<dbReference type="SUPFAM" id="SSF54427">
    <property type="entry name" value="NTF2-like"/>
    <property type="match status" value="1"/>
</dbReference>
<keyword evidence="2" id="KW-1185">Reference proteome</keyword>
<dbReference type="Proteomes" id="UP000651156">
    <property type="component" value="Unassembled WGS sequence"/>
</dbReference>
<dbReference type="Gene3D" id="3.10.450.50">
    <property type="match status" value="1"/>
</dbReference>
<evidence type="ECO:0000313" key="1">
    <source>
        <dbReference type="EMBL" id="MBE9190743.1"/>
    </source>
</evidence>
<dbReference type="InterPro" id="IPR032710">
    <property type="entry name" value="NTF2-like_dom_sf"/>
</dbReference>
<protein>
    <submittedName>
        <fullName evidence="1">DUF2358 domain-containing protein</fullName>
    </submittedName>
</protein>
<dbReference type="PANTHER" id="PTHR31094:SF2">
    <property type="entry name" value="RIKEN CDNA 2310061I04 GENE"/>
    <property type="match status" value="1"/>
</dbReference>